<dbReference type="Proteomes" id="UP001174839">
    <property type="component" value="Unassembled WGS sequence"/>
</dbReference>
<keyword evidence="3" id="KW-1185">Reference proteome</keyword>
<sequence>MNKKYLLFGLGLALAASLSAQTTSLDLPSEYLRNNTSGGVNDNLPANLEGSPYLTDDFVSGMVYTENEKPYPAMMRYNAYQDEMQIQGNNGISTLFMRDYVWAKVGGEMFKIESYEKGSGTSKGYFVQMNEGETRLLKRYKKVFMEAEPATSSYTTDKPARFDDDIRYYLAREGSPAKEIKLRKKDIEKILDSKEAQDYIKKNKLKLRTEEELLQLINYLNAL</sequence>
<gene>
    <name evidence="2" type="ORF">QU605_08975</name>
</gene>
<dbReference type="RefSeq" id="WP_289724952.1">
    <property type="nucleotide sequence ID" value="NZ_JAUDUY010000003.1"/>
</dbReference>
<evidence type="ECO:0000313" key="3">
    <source>
        <dbReference type="Proteomes" id="UP001174839"/>
    </source>
</evidence>
<accession>A0ABT7WFA4</accession>
<keyword evidence="1" id="KW-0732">Signal</keyword>
<feature type="signal peptide" evidence="1">
    <location>
        <begin position="1"/>
        <end position="20"/>
    </location>
</feature>
<feature type="chain" id="PRO_5045841445" evidence="1">
    <location>
        <begin position="21"/>
        <end position="223"/>
    </location>
</feature>
<name>A0ABT7WFA4_9FLAO</name>
<protein>
    <submittedName>
        <fullName evidence="2">Uncharacterized protein</fullName>
    </submittedName>
</protein>
<comment type="caution">
    <text evidence="2">The sequence shown here is derived from an EMBL/GenBank/DDBJ whole genome shotgun (WGS) entry which is preliminary data.</text>
</comment>
<evidence type="ECO:0000256" key="1">
    <source>
        <dbReference type="SAM" id="SignalP"/>
    </source>
</evidence>
<proteinExistence type="predicted"/>
<organism evidence="2 3">
    <name type="scientific">Robiginitalea aurantiaca</name>
    <dbReference type="NCBI Taxonomy" id="3056915"/>
    <lineage>
        <taxon>Bacteria</taxon>
        <taxon>Pseudomonadati</taxon>
        <taxon>Bacteroidota</taxon>
        <taxon>Flavobacteriia</taxon>
        <taxon>Flavobacteriales</taxon>
        <taxon>Flavobacteriaceae</taxon>
        <taxon>Robiginitalea</taxon>
    </lineage>
</organism>
<evidence type="ECO:0000313" key="2">
    <source>
        <dbReference type="EMBL" id="MDM9631601.1"/>
    </source>
</evidence>
<dbReference type="EMBL" id="JAUDUY010000003">
    <property type="protein sequence ID" value="MDM9631601.1"/>
    <property type="molecule type" value="Genomic_DNA"/>
</dbReference>
<reference evidence="2" key="1">
    <citation type="submission" date="2023-06" db="EMBL/GenBank/DDBJ databases">
        <title>Robiginitalea aurantiacus sp. nov. and Algoriphagus sediminis sp. nov., isolated from coastal sediment.</title>
        <authorList>
            <person name="Zhou Z.Y."/>
            <person name="An J."/>
            <person name="Jia Y.W."/>
            <person name="Du Z.J."/>
        </authorList>
    </citation>
    <scope>NUCLEOTIDE SEQUENCE</scope>
    <source>
        <strain evidence="2">M39</strain>
    </source>
</reference>